<dbReference type="Proteomes" id="UP000732399">
    <property type="component" value="Unassembled WGS sequence"/>
</dbReference>
<dbReference type="EMBL" id="JAAVJH010000001">
    <property type="protein sequence ID" value="NJR77032.1"/>
    <property type="molecule type" value="Genomic_DNA"/>
</dbReference>
<dbReference type="InterPro" id="IPR000182">
    <property type="entry name" value="GNAT_dom"/>
</dbReference>
<reference evidence="2 3" key="1">
    <citation type="submission" date="2020-03" db="EMBL/GenBank/DDBJ databases">
        <authorList>
            <person name="Wang L."/>
            <person name="He N."/>
            <person name="Li Y."/>
            <person name="Fang Y."/>
            <person name="Zhang F."/>
        </authorList>
    </citation>
    <scope>NUCLEOTIDE SEQUENCE [LARGE SCALE GENOMIC DNA]</scope>
    <source>
        <strain evidence="2 3">36D10-4-7</strain>
    </source>
</reference>
<sequence length="177" mass="19301">MIGTGRLILRPWREADKPAFVALVNTPAMMAHFGGVAPAEKVAALIDAQMANQARDGHSMWAVEMRDGGELAGICGVRIGGHAGTPVPEELEIGWRIGERWWGQGIAREAAEASLAWGFAHTDRPRIAAWTSLRNTRSWGLMERLGMSRRAELDFRHPAHAAGDPDGAMIVYAIDRP</sequence>
<accession>A0ABX1CL74</accession>
<organism evidence="2 3">
    <name type="scientific">Sphingomonas corticis</name>
    <dbReference type="NCBI Taxonomy" id="2722791"/>
    <lineage>
        <taxon>Bacteria</taxon>
        <taxon>Pseudomonadati</taxon>
        <taxon>Pseudomonadota</taxon>
        <taxon>Alphaproteobacteria</taxon>
        <taxon>Sphingomonadales</taxon>
        <taxon>Sphingomonadaceae</taxon>
        <taxon>Sphingomonas</taxon>
    </lineage>
</organism>
<dbReference type="InterPro" id="IPR016181">
    <property type="entry name" value="Acyl_CoA_acyltransferase"/>
</dbReference>
<evidence type="ECO:0000313" key="2">
    <source>
        <dbReference type="EMBL" id="NJR77032.1"/>
    </source>
</evidence>
<feature type="domain" description="N-acetyltransferase" evidence="1">
    <location>
        <begin position="7"/>
        <end position="177"/>
    </location>
</feature>
<dbReference type="PANTHER" id="PTHR43792">
    <property type="entry name" value="GNAT FAMILY, PUTATIVE (AFU_ORTHOLOGUE AFUA_3G00765)-RELATED-RELATED"/>
    <property type="match status" value="1"/>
</dbReference>
<dbReference type="RefSeq" id="WP_168132549.1">
    <property type="nucleotide sequence ID" value="NZ_JAAVJH010000001.1"/>
</dbReference>
<evidence type="ECO:0000313" key="3">
    <source>
        <dbReference type="Proteomes" id="UP000732399"/>
    </source>
</evidence>
<protein>
    <submittedName>
        <fullName evidence="2">GNAT family N-acetyltransferase</fullName>
    </submittedName>
</protein>
<keyword evidence="3" id="KW-1185">Reference proteome</keyword>
<dbReference type="Gene3D" id="3.40.630.30">
    <property type="match status" value="1"/>
</dbReference>
<dbReference type="Pfam" id="PF13302">
    <property type="entry name" value="Acetyltransf_3"/>
    <property type="match status" value="1"/>
</dbReference>
<proteinExistence type="predicted"/>
<evidence type="ECO:0000259" key="1">
    <source>
        <dbReference type="PROSITE" id="PS51186"/>
    </source>
</evidence>
<name>A0ABX1CL74_9SPHN</name>
<dbReference type="PROSITE" id="PS51186">
    <property type="entry name" value="GNAT"/>
    <property type="match status" value="1"/>
</dbReference>
<gene>
    <name evidence="2" type="ORF">HBH26_00190</name>
</gene>
<dbReference type="PANTHER" id="PTHR43792:SF1">
    <property type="entry name" value="N-ACETYLTRANSFERASE DOMAIN-CONTAINING PROTEIN"/>
    <property type="match status" value="1"/>
</dbReference>
<dbReference type="InterPro" id="IPR051531">
    <property type="entry name" value="N-acetyltransferase"/>
</dbReference>
<dbReference type="SUPFAM" id="SSF55729">
    <property type="entry name" value="Acyl-CoA N-acyltransferases (Nat)"/>
    <property type="match status" value="1"/>
</dbReference>
<comment type="caution">
    <text evidence="2">The sequence shown here is derived from an EMBL/GenBank/DDBJ whole genome shotgun (WGS) entry which is preliminary data.</text>
</comment>